<dbReference type="RefSeq" id="WP_346143735.1">
    <property type="nucleotide sequence ID" value="NZ_BAAAUA010000014.1"/>
</dbReference>
<reference evidence="4" key="1">
    <citation type="journal article" date="2019" name="Int. J. Syst. Evol. Microbiol.">
        <title>The Global Catalogue of Microorganisms (GCM) 10K type strain sequencing project: providing services to taxonomists for standard genome sequencing and annotation.</title>
        <authorList>
            <consortium name="The Broad Institute Genomics Platform"/>
            <consortium name="The Broad Institute Genome Sequencing Center for Infectious Disease"/>
            <person name="Wu L."/>
            <person name="Ma J."/>
        </authorList>
    </citation>
    <scope>NUCLEOTIDE SEQUENCE [LARGE SCALE GENOMIC DNA]</scope>
    <source>
        <strain evidence="4">CGMCC 4.1622</strain>
    </source>
</reference>
<dbReference type="Proteomes" id="UP001596066">
    <property type="component" value="Unassembled WGS sequence"/>
</dbReference>
<evidence type="ECO:0000256" key="1">
    <source>
        <dbReference type="SAM" id="MobiDB-lite"/>
    </source>
</evidence>
<proteinExistence type="predicted"/>
<keyword evidence="2" id="KW-1133">Transmembrane helix</keyword>
<evidence type="ECO:0000313" key="3">
    <source>
        <dbReference type="EMBL" id="MFC5642221.1"/>
    </source>
</evidence>
<dbReference type="EMBL" id="JBHSOC010000018">
    <property type="protein sequence ID" value="MFC5642221.1"/>
    <property type="molecule type" value="Genomic_DNA"/>
</dbReference>
<gene>
    <name evidence="3" type="ORF">ACFPZF_12790</name>
</gene>
<keyword evidence="4" id="KW-1185">Reference proteome</keyword>
<protein>
    <submittedName>
        <fullName evidence="3">Uncharacterized protein</fullName>
    </submittedName>
</protein>
<feature type="transmembrane region" description="Helical" evidence="2">
    <location>
        <begin position="50"/>
        <end position="70"/>
    </location>
</feature>
<accession>A0ABW0VCB5</accession>
<keyword evidence="2" id="KW-0472">Membrane</keyword>
<evidence type="ECO:0000256" key="2">
    <source>
        <dbReference type="SAM" id="Phobius"/>
    </source>
</evidence>
<feature type="region of interest" description="Disordered" evidence="1">
    <location>
        <begin position="75"/>
        <end position="103"/>
    </location>
</feature>
<sequence>MSPDEKTEYEFEQAMHGRLGEELARFAPPPHDLVRRATERGERQRRRSRAVRLTGAVVAVVALGAGGVLLHGGGAAAPSPASPVPSPTASTAAPPPSRLQDQPQDRLQARLLAMLPTRGKATAGKEDGPEYATALFDDGRGAGLVAVTVTVQSGMTANMNGHLDCDRAPVGCTSVTLPGGTVVKSYQQSVDGNDTVLCTTVDTLRPDGRRVVVSAYNAPTDRGPATRSKPVLTPDELKAVALDPRWEGGAG</sequence>
<comment type="caution">
    <text evidence="3">The sequence shown here is derived from an EMBL/GenBank/DDBJ whole genome shotgun (WGS) entry which is preliminary data.</text>
</comment>
<feature type="compositionally biased region" description="Basic and acidic residues" evidence="1">
    <location>
        <begin position="32"/>
        <end position="42"/>
    </location>
</feature>
<evidence type="ECO:0000313" key="4">
    <source>
        <dbReference type="Proteomes" id="UP001596066"/>
    </source>
</evidence>
<keyword evidence="2" id="KW-0812">Transmembrane</keyword>
<organism evidence="3 4">
    <name type="scientific">Kitasatospora cinereorecta</name>
    <dbReference type="NCBI Taxonomy" id="285560"/>
    <lineage>
        <taxon>Bacteria</taxon>
        <taxon>Bacillati</taxon>
        <taxon>Actinomycetota</taxon>
        <taxon>Actinomycetes</taxon>
        <taxon>Kitasatosporales</taxon>
        <taxon>Streptomycetaceae</taxon>
        <taxon>Kitasatospora</taxon>
    </lineage>
</organism>
<feature type="region of interest" description="Disordered" evidence="1">
    <location>
        <begin position="21"/>
        <end position="50"/>
    </location>
</feature>
<name>A0ABW0VCB5_9ACTN</name>